<evidence type="ECO:0000256" key="11">
    <source>
        <dbReference type="ARBA" id="ARBA00023239"/>
    </source>
</evidence>
<feature type="region of interest" description="Disordered" evidence="15">
    <location>
        <begin position="250"/>
        <end position="330"/>
    </location>
</feature>
<evidence type="ECO:0000256" key="1">
    <source>
        <dbReference type="ARBA" id="ARBA00001966"/>
    </source>
</evidence>
<evidence type="ECO:0000256" key="13">
    <source>
        <dbReference type="ARBA" id="ARBA00044632"/>
    </source>
</evidence>
<dbReference type="InterPro" id="IPR011257">
    <property type="entry name" value="DNA_glycosylase"/>
</dbReference>
<dbReference type="AlphaFoldDB" id="A0A8S1BSX0"/>
<keyword evidence="11 14" id="KW-0456">Lyase</keyword>
<dbReference type="GO" id="GO:0140078">
    <property type="term" value="F:class I DNA-(apurinic or apyrimidinic site) endonuclease activity"/>
    <property type="evidence" value="ECO:0007669"/>
    <property type="project" value="UniProtKB-EC"/>
</dbReference>
<evidence type="ECO:0000256" key="10">
    <source>
        <dbReference type="ARBA" id="ARBA00023204"/>
    </source>
</evidence>
<dbReference type="GO" id="GO:0000703">
    <property type="term" value="F:oxidized pyrimidine nucleobase lesion DNA N-glycosylase activity"/>
    <property type="evidence" value="ECO:0007669"/>
    <property type="project" value="UniProtKB-UniRule"/>
</dbReference>
<comment type="function">
    <text evidence="14">Bifunctional DNA N-glycosylase with associated apurinic/apyrimidinic (AP) lyase function that catalyzes the first step in base excision repair (BER), the primary repair pathway for the repair of oxidative DNA damage. The DNA N-glycosylase activity releases the damaged DNA base from DNA by cleaving the N-glycosidic bond, leaving an AP site. The AP lyase activity cleaves the phosphodiester bond 3' to the AP site by a beta-elimination. Primarily recognizes and repairs oxidative base damage of pyrimidines.</text>
</comment>
<evidence type="ECO:0000256" key="14">
    <source>
        <dbReference type="HAMAP-Rule" id="MF_03183"/>
    </source>
</evidence>
<evidence type="ECO:0000256" key="2">
    <source>
        <dbReference type="ARBA" id="ARBA00008343"/>
    </source>
</evidence>
<dbReference type="GO" id="GO:0005739">
    <property type="term" value="C:mitochondrion"/>
    <property type="evidence" value="ECO:0007669"/>
    <property type="project" value="UniProtKB-SubCell"/>
</dbReference>
<keyword evidence="14" id="KW-0496">Mitochondrion</keyword>
<keyword evidence="3" id="KW-0004">4Fe-4S</keyword>
<dbReference type="InterPro" id="IPR004035">
    <property type="entry name" value="Endouclease-III_FeS-bd_BS"/>
</dbReference>
<comment type="catalytic activity">
    <reaction evidence="13 14">
        <text>2'-deoxyribonucleotide-(2'-deoxyribose 5'-phosphate)-2'-deoxyribonucleotide-DNA = a 3'-end 2'-deoxyribonucleotide-(2,3-dehydro-2,3-deoxyribose 5'-phosphate)-DNA + a 5'-end 5'-phospho-2'-deoxyribonucleoside-DNA + H(+)</text>
        <dbReference type="Rhea" id="RHEA:66592"/>
        <dbReference type="Rhea" id="RHEA-COMP:13180"/>
        <dbReference type="Rhea" id="RHEA-COMP:16897"/>
        <dbReference type="Rhea" id="RHEA-COMP:17067"/>
        <dbReference type="ChEBI" id="CHEBI:15378"/>
        <dbReference type="ChEBI" id="CHEBI:136412"/>
        <dbReference type="ChEBI" id="CHEBI:157695"/>
        <dbReference type="ChEBI" id="CHEBI:167181"/>
        <dbReference type="EC" id="4.2.99.18"/>
    </reaction>
</comment>
<keyword evidence="9" id="KW-0411">Iron-sulfur</keyword>
<evidence type="ECO:0000256" key="8">
    <source>
        <dbReference type="ARBA" id="ARBA00023004"/>
    </source>
</evidence>
<evidence type="ECO:0000256" key="15">
    <source>
        <dbReference type="SAM" id="MobiDB-lite"/>
    </source>
</evidence>
<dbReference type="PROSITE" id="PS01155">
    <property type="entry name" value="ENDONUCLEASE_III_2"/>
    <property type="match status" value="1"/>
</dbReference>
<comment type="caution">
    <text evidence="14">Lacks conserved residue(s) required for the propagation of feature annotation.</text>
</comment>
<dbReference type="GO" id="GO:0046872">
    <property type="term" value="F:metal ion binding"/>
    <property type="evidence" value="ECO:0007669"/>
    <property type="project" value="UniProtKB-KW"/>
</dbReference>
<name>A0A8S1BSX0_9INSE</name>
<evidence type="ECO:0000256" key="7">
    <source>
        <dbReference type="ARBA" id="ARBA00022946"/>
    </source>
</evidence>
<feature type="compositionally biased region" description="Basic and acidic residues" evidence="15">
    <location>
        <begin position="260"/>
        <end position="297"/>
    </location>
</feature>
<dbReference type="InterPro" id="IPR030841">
    <property type="entry name" value="NTH1"/>
</dbReference>
<organism evidence="17 18">
    <name type="scientific">Cloeon dipterum</name>
    <dbReference type="NCBI Taxonomy" id="197152"/>
    <lineage>
        <taxon>Eukaryota</taxon>
        <taxon>Metazoa</taxon>
        <taxon>Ecdysozoa</taxon>
        <taxon>Arthropoda</taxon>
        <taxon>Hexapoda</taxon>
        <taxon>Insecta</taxon>
        <taxon>Pterygota</taxon>
        <taxon>Palaeoptera</taxon>
        <taxon>Ephemeroptera</taxon>
        <taxon>Pisciforma</taxon>
        <taxon>Baetidae</taxon>
        <taxon>Cloeon</taxon>
    </lineage>
</organism>
<evidence type="ECO:0000256" key="9">
    <source>
        <dbReference type="ARBA" id="ARBA00023014"/>
    </source>
</evidence>
<keyword evidence="5 14" id="KW-0227">DNA damage</keyword>
<evidence type="ECO:0000313" key="18">
    <source>
        <dbReference type="Proteomes" id="UP000494165"/>
    </source>
</evidence>
<dbReference type="CDD" id="cd00056">
    <property type="entry name" value="ENDO3c"/>
    <property type="match status" value="1"/>
</dbReference>
<comment type="caution">
    <text evidence="17">The sequence shown here is derived from an EMBL/GenBank/DDBJ whole genome shotgun (WGS) entry which is preliminary data.</text>
</comment>
<dbReference type="InterPro" id="IPR000445">
    <property type="entry name" value="HhH_motif"/>
</dbReference>
<keyword evidence="10 14" id="KW-0234">DNA repair</keyword>
<comment type="cofactor">
    <cofactor evidence="1">
        <name>[4Fe-4S] cluster</name>
        <dbReference type="ChEBI" id="CHEBI:49883"/>
    </cofactor>
</comment>
<keyword evidence="14" id="KW-0539">Nucleus</keyword>
<evidence type="ECO:0000313" key="17">
    <source>
        <dbReference type="EMBL" id="CAB3359657.1"/>
    </source>
</evidence>
<dbReference type="PROSITE" id="PS00764">
    <property type="entry name" value="ENDONUCLEASE_III_1"/>
    <property type="match status" value="1"/>
</dbReference>
<accession>A0A8S1BSX0</accession>
<evidence type="ECO:0000256" key="6">
    <source>
        <dbReference type="ARBA" id="ARBA00022801"/>
    </source>
</evidence>
<evidence type="ECO:0000256" key="3">
    <source>
        <dbReference type="ARBA" id="ARBA00022485"/>
    </source>
</evidence>
<dbReference type="Pfam" id="PF00633">
    <property type="entry name" value="HHH"/>
    <property type="match status" value="1"/>
</dbReference>
<dbReference type="Gene3D" id="1.10.1670.10">
    <property type="entry name" value="Helix-hairpin-Helix base-excision DNA repair enzymes (C-terminal)"/>
    <property type="match status" value="1"/>
</dbReference>
<dbReference type="SMART" id="SM00525">
    <property type="entry name" value="FES"/>
    <property type="match status" value="1"/>
</dbReference>
<feature type="domain" description="HhH-GPD" evidence="16">
    <location>
        <begin position="76"/>
        <end position="224"/>
    </location>
</feature>
<sequence length="330" mass="37459">MPRKGTSKLQQKETITLRLTMPPKFSPQEWMKTLNNIREMRKLEKAPVDSMGCDQCQDSDQPAEIQRYQVLLSLMLSSQTKDQVTHAAMTKLRAHGCTIENILSTNDTQLGELIYPVSFWKTKVRHIKATTSVLADKYKGDIPQSVDELCSLPGVGPKMAHLCMNIAWGIVTGIGVDTHVHRISNRLGWVNSKQPEDTRKQLEDWLPKDLWDEVNHLLVGFGQTICRPVNPRCAECLNKDTCPAAFKEVKKSPTKKSPAKKNEEVIKSEPKVLKLEEPQTSKYFSKEEPEHEDENQKRISKLKKTIKKESQNIETEASGGRVTRSRASKK</sequence>
<evidence type="ECO:0000256" key="12">
    <source>
        <dbReference type="ARBA" id="ARBA00023295"/>
    </source>
</evidence>
<dbReference type="SMART" id="SM00478">
    <property type="entry name" value="ENDO3c"/>
    <property type="match status" value="1"/>
</dbReference>
<keyword evidence="6 14" id="KW-0378">Hydrolase</keyword>
<dbReference type="InterPro" id="IPR003265">
    <property type="entry name" value="HhH-GPD_domain"/>
</dbReference>
<dbReference type="EC" id="4.2.99.18" evidence="14"/>
<evidence type="ECO:0000259" key="16">
    <source>
        <dbReference type="SMART" id="SM00478"/>
    </source>
</evidence>
<evidence type="ECO:0000256" key="5">
    <source>
        <dbReference type="ARBA" id="ARBA00022763"/>
    </source>
</evidence>
<dbReference type="FunFam" id="1.10.340.30:FF:000005">
    <property type="entry name" value="Endonuclease III-like protein 1"/>
    <property type="match status" value="1"/>
</dbReference>
<keyword evidence="12 14" id="KW-0326">Glycosidase</keyword>
<dbReference type="EMBL" id="CADEPI010000002">
    <property type="protein sequence ID" value="CAB3359657.1"/>
    <property type="molecule type" value="Genomic_DNA"/>
</dbReference>
<reference evidence="17 18" key="1">
    <citation type="submission" date="2020-04" db="EMBL/GenBank/DDBJ databases">
        <authorList>
            <person name="Alioto T."/>
            <person name="Alioto T."/>
            <person name="Gomez Garrido J."/>
        </authorList>
    </citation>
    <scope>NUCLEOTIDE SEQUENCE [LARGE SCALE GENOMIC DNA]</scope>
</reference>
<dbReference type="SUPFAM" id="SSF48150">
    <property type="entry name" value="DNA-glycosylase"/>
    <property type="match status" value="1"/>
</dbReference>
<dbReference type="GO" id="GO:0051539">
    <property type="term" value="F:4 iron, 4 sulfur cluster binding"/>
    <property type="evidence" value="ECO:0007669"/>
    <property type="project" value="UniProtKB-KW"/>
</dbReference>
<comment type="similarity">
    <text evidence="2 14">Belongs to the Nth/MutY family.</text>
</comment>
<dbReference type="GO" id="GO:0006289">
    <property type="term" value="P:nucleotide-excision repair"/>
    <property type="evidence" value="ECO:0007669"/>
    <property type="project" value="TreeGrafter"/>
</dbReference>
<dbReference type="GO" id="GO:0006285">
    <property type="term" value="P:base-excision repair, AP site formation"/>
    <property type="evidence" value="ECO:0007669"/>
    <property type="project" value="UniProtKB-UniRule"/>
</dbReference>
<gene>
    <name evidence="14" type="primary">NTH1</name>
    <name evidence="17" type="ORF">CLODIP_2_CD07921</name>
</gene>
<keyword evidence="4" id="KW-0479">Metal-binding</keyword>
<dbReference type="InterPro" id="IPR023170">
    <property type="entry name" value="HhH_base_excis_C"/>
</dbReference>
<dbReference type="PANTHER" id="PTHR43286">
    <property type="entry name" value="ENDONUCLEASE III-LIKE PROTEIN 1"/>
    <property type="match status" value="1"/>
</dbReference>
<dbReference type="EC" id="3.2.2.-" evidence="14"/>
<evidence type="ECO:0000256" key="4">
    <source>
        <dbReference type="ARBA" id="ARBA00022723"/>
    </source>
</evidence>
<dbReference type="InterPro" id="IPR003651">
    <property type="entry name" value="Endonuclease3_FeS-loop_motif"/>
</dbReference>
<comment type="subcellular location">
    <subcellularLocation>
        <location evidence="14">Nucleus</location>
    </subcellularLocation>
    <subcellularLocation>
        <location evidence="14">Mitochondrion</location>
    </subcellularLocation>
</comment>
<dbReference type="Gene3D" id="1.10.340.30">
    <property type="entry name" value="Hypothetical protein, domain 2"/>
    <property type="match status" value="1"/>
</dbReference>
<keyword evidence="7" id="KW-0809">Transit peptide</keyword>
<keyword evidence="8" id="KW-0408">Iron</keyword>
<dbReference type="PANTHER" id="PTHR43286:SF1">
    <property type="entry name" value="ENDONUCLEASE III-LIKE PROTEIN 1"/>
    <property type="match status" value="1"/>
</dbReference>
<proteinExistence type="inferred from homology"/>
<dbReference type="HAMAP" id="MF_03183">
    <property type="entry name" value="Endonuclease_III_Nth"/>
    <property type="match status" value="1"/>
</dbReference>
<dbReference type="Proteomes" id="UP000494165">
    <property type="component" value="Unassembled WGS sequence"/>
</dbReference>
<dbReference type="OrthoDB" id="2099276at2759"/>
<dbReference type="GO" id="GO:0003677">
    <property type="term" value="F:DNA binding"/>
    <property type="evidence" value="ECO:0007669"/>
    <property type="project" value="UniProtKB-UniRule"/>
</dbReference>
<dbReference type="InterPro" id="IPR004036">
    <property type="entry name" value="Endonuclease-III-like_CS2"/>
</dbReference>
<keyword evidence="18" id="KW-1185">Reference proteome</keyword>
<protein>
    <recommendedName>
        <fullName evidence="14">Endonuclease III homolog</fullName>
        <ecNumber evidence="14">3.2.2.-</ecNumber>
        <ecNumber evidence="14">4.2.99.18</ecNumber>
    </recommendedName>
    <alternativeName>
        <fullName evidence="14">Bifunctional DNA N-glycosylase/DNA-(apurinic or apyrimidinic site) lyase</fullName>
        <shortName evidence="14">DNA glycosylase/AP lyase</shortName>
    </alternativeName>
</protein>
<dbReference type="FunFam" id="1.10.1670.10:FF:000003">
    <property type="entry name" value="Endonuclease III homolog"/>
    <property type="match status" value="1"/>
</dbReference>
<dbReference type="GO" id="GO:0005634">
    <property type="term" value="C:nucleus"/>
    <property type="evidence" value="ECO:0007669"/>
    <property type="project" value="UniProtKB-SubCell"/>
</dbReference>
<dbReference type="Pfam" id="PF00730">
    <property type="entry name" value="HhH-GPD"/>
    <property type="match status" value="1"/>
</dbReference>